<name>G0L9J5_ZOBGA</name>
<protein>
    <submittedName>
        <fullName evidence="2">Conserved hypothetical membrane protein</fullName>
    </submittedName>
</protein>
<sequence length="53" mass="5956">MKIGRSGVASDLHLLSVMLGMVCVGFFAIIVIASFFYVQTSKRTNYHNIYGLW</sequence>
<keyword evidence="1" id="KW-1133">Transmembrane helix</keyword>
<evidence type="ECO:0000256" key="1">
    <source>
        <dbReference type="SAM" id="Phobius"/>
    </source>
</evidence>
<keyword evidence="1" id="KW-0472">Membrane</keyword>
<feature type="transmembrane region" description="Helical" evidence="1">
    <location>
        <begin position="12"/>
        <end position="38"/>
    </location>
</feature>
<proteinExistence type="predicted"/>
<dbReference type="AlphaFoldDB" id="G0L9J5"/>
<dbReference type="STRING" id="63186.ZOBELLIA_560"/>
<evidence type="ECO:0000313" key="3">
    <source>
        <dbReference type="Proteomes" id="UP000008898"/>
    </source>
</evidence>
<keyword evidence="3" id="KW-1185">Reference proteome</keyword>
<evidence type="ECO:0000313" key="2">
    <source>
        <dbReference type="EMBL" id="CAZ94631.1"/>
    </source>
</evidence>
<dbReference type="HOGENOM" id="CLU_3067869_0_0_10"/>
<dbReference type="KEGG" id="zga:ZOBELLIA_560"/>
<dbReference type="Proteomes" id="UP000008898">
    <property type="component" value="Chromosome"/>
</dbReference>
<accession>G0L9J5</accession>
<reference evidence="2 3" key="2">
    <citation type="journal article" date="2012" name="Environ. Microbiol.">
        <title>Characterization of the first alginolytic operons in a marine bacterium: from their emergence in marine Flavobacteriia to their independent transfers to marine Proteobacteria and human gut Bacteroides.</title>
        <authorList>
            <person name="Thomas F."/>
            <person name="Barbeyron T."/>
            <person name="Tonon T."/>
            <person name="Genicot S."/>
            <person name="Czjzek M."/>
            <person name="Michel G."/>
        </authorList>
    </citation>
    <scope>NUCLEOTIDE SEQUENCE [LARGE SCALE GENOMIC DNA]</scope>
    <source>
        <strain evidence="3">DSM 12802 / CCUG 47099 / CIP 106680 / NCIMB 13871 / Dsij</strain>
    </source>
</reference>
<keyword evidence="1" id="KW-0812">Transmembrane</keyword>
<reference evidence="3" key="1">
    <citation type="submission" date="2009-07" db="EMBL/GenBank/DDBJ databases">
        <title>Complete genome sequence of Zobellia galactanivorans Dsij.</title>
        <authorList>
            <consortium name="Genoscope - CEA"/>
        </authorList>
    </citation>
    <scope>NUCLEOTIDE SEQUENCE [LARGE SCALE GENOMIC DNA]</scope>
    <source>
        <strain evidence="3">DSM 12802 / CCUG 47099 / CIP 106680 / NCIMB 13871 / Dsij</strain>
    </source>
</reference>
<gene>
    <name evidence="2" type="ordered locus">zobellia_560</name>
</gene>
<organism evidence="2 3">
    <name type="scientific">Zobellia galactanivorans (strain DSM 12802 / CCUG 47099 / CIP 106680 / NCIMB 13871 / Dsij)</name>
    <dbReference type="NCBI Taxonomy" id="63186"/>
    <lineage>
        <taxon>Bacteria</taxon>
        <taxon>Pseudomonadati</taxon>
        <taxon>Bacteroidota</taxon>
        <taxon>Flavobacteriia</taxon>
        <taxon>Flavobacteriales</taxon>
        <taxon>Flavobacteriaceae</taxon>
        <taxon>Zobellia</taxon>
    </lineage>
</organism>
<dbReference type="EMBL" id="FP476056">
    <property type="protein sequence ID" value="CAZ94631.1"/>
    <property type="molecule type" value="Genomic_DNA"/>
</dbReference>